<evidence type="ECO:0000313" key="2">
    <source>
        <dbReference type="EMBL" id="KAK4472918.1"/>
    </source>
</evidence>
<keyword evidence="3" id="KW-1185">Reference proteome</keyword>
<evidence type="ECO:0008006" key="4">
    <source>
        <dbReference type="Google" id="ProtNLM"/>
    </source>
</evidence>
<sequence>MSDLHYTYSIAIGIIGITSTIVHLFISTIWIAYLFGWYMTKHKSHNNIFLHNLHIDWPKCSLRLSTRIYIFLMIIGGFLMYLTDAIRVIYLSITWIDLRIAYNEWFCRGHIFLQHFSMDSCNWIFTLLCLERLTVSIFTHPTYSLMFNTKKILSIQILIILLISLLTSSIYFIPSEKVCEQYFYNPNFIYSRFILSSLLPTIISMISSCYLIKICYQREIKFQLTYRLINLRNKQLRNLSIRLMHKMIAAKITLFTSCIFLLFQLILFILMIKNVNYCCYLLFIKPLNNEDYFYILFNLIFCILHTMKLYLLILSSSCIHYHIRQIITLIKLQLCLCYYVK</sequence>
<reference evidence="2" key="2">
    <citation type="journal article" date="2023" name="Infect Dis Poverty">
        <title>Chromosome-scale genome of the human blood fluke Schistosoma mekongi and its implications for public health.</title>
        <authorList>
            <person name="Zhou M."/>
            <person name="Xu L."/>
            <person name="Xu D."/>
            <person name="Chen W."/>
            <person name="Khan J."/>
            <person name="Hu Y."/>
            <person name="Huang H."/>
            <person name="Wei H."/>
            <person name="Zhang Y."/>
            <person name="Chusongsang P."/>
            <person name="Tanasarnprasert K."/>
            <person name="Hu X."/>
            <person name="Limpanont Y."/>
            <person name="Lv Z."/>
        </authorList>
    </citation>
    <scope>NUCLEOTIDE SEQUENCE</scope>
    <source>
        <strain evidence="2">LV_2022a</strain>
    </source>
</reference>
<dbReference type="AlphaFoldDB" id="A0AAE1ZFS3"/>
<feature type="transmembrane region" description="Helical" evidence="1">
    <location>
        <begin position="152"/>
        <end position="173"/>
    </location>
</feature>
<gene>
    <name evidence="2" type="ORF">MN116_004123</name>
</gene>
<dbReference type="Gene3D" id="1.20.1070.10">
    <property type="entry name" value="Rhodopsin 7-helix transmembrane proteins"/>
    <property type="match status" value="1"/>
</dbReference>
<proteinExistence type="predicted"/>
<organism evidence="2 3">
    <name type="scientific">Schistosoma mekongi</name>
    <name type="common">Parasitic worm</name>
    <dbReference type="NCBI Taxonomy" id="38744"/>
    <lineage>
        <taxon>Eukaryota</taxon>
        <taxon>Metazoa</taxon>
        <taxon>Spiralia</taxon>
        <taxon>Lophotrochozoa</taxon>
        <taxon>Platyhelminthes</taxon>
        <taxon>Trematoda</taxon>
        <taxon>Digenea</taxon>
        <taxon>Strigeidida</taxon>
        <taxon>Schistosomatoidea</taxon>
        <taxon>Schistosomatidae</taxon>
        <taxon>Schistosoma</taxon>
    </lineage>
</organism>
<keyword evidence="1" id="KW-1133">Transmembrane helix</keyword>
<protein>
    <recommendedName>
        <fullName evidence="4">G-protein coupled receptors family 1 profile domain-containing protein</fullName>
    </recommendedName>
</protein>
<dbReference type="Proteomes" id="UP001292079">
    <property type="component" value="Unassembled WGS sequence"/>
</dbReference>
<accession>A0AAE1ZFS3</accession>
<feature type="transmembrane region" description="Helical" evidence="1">
    <location>
        <begin position="68"/>
        <end position="90"/>
    </location>
</feature>
<name>A0AAE1ZFS3_SCHME</name>
<feature type="transmembrane region" description="Helical" evidence="1">
    <location>
        <begin position="193"/>
        <end position="212"/>
    </location>
</feature>
<evidence type="ECO:0000256" key="1">
    <source>
        <dbReference type="SAM" id="Phobius"/>
    </source>
</evidence>
<comment type="caution">
    <text evidence="2">The sequence shown here is derived from an EMBL/GenBank/DDBJ whole genome shotgun (WGS) entry which is preliminary data.</text>
</comment>
<evidence type="ECO:0000313" key="3">
    <source>
        <dbReference type="Proteomes" id="UP001292079"/>
    </source>
</evidence>
<feature type="transmembrane region" description="Helical" evidence="1">
    <location>
        <begin position="292"/>
        <end position="314"/>
    </location>
</feature>
<feature type="transmembrane region" description="Helical" evidence="1">
    <location>
        <begin position="6"/>
        <end position="35"/>
    </location>
</feature>
<keyword evidence="1" id="KW-0812">Transmembrane</keyword>
<reference evidence="2" key="1">
    <citation type="submission" date="2022-04" db="EMBL/GenBank/DDBJ databases">
        <authorList>
            <person name="Xu L."/>
            <person name="Lv Z."/>
        </authorList>
    </citation>
    <scope>NUCLEOTIDE SEQUENCE</scope>
    <source>
        <strain evidence="2">LV_2022a</strain>
    </source>
</reference>
<keyword evidence="1" id="KW-0472">Membrane</keyword>
<dbReference type="EMBL" id="JALJAT010000002">
    <property type="protein sequence ID" value="KAK4472918.1"/>
    <property type="molecule type" value="Genomic_DNA"/>
</dbReference>
<feature type="transmembrane region" description="Helical" evidence="1">
    <location>
        <begin position="252"/>
        <end position="272"/>
    </location>
</feature>